<proteinExistence type="predicted"/>
<dbReference type="PROSITE" id="PS51257">
    <property type="entry name" value="PROKAR_LIPOPROTEIN"/>
    <property type="match status" value="1"/>
</dbReference>
<gene>
    <name evidence="1" type="ORF">MG292_05365</name>
</gene>
<name>A0ABY8N8U1_9FLAO</name>
<dbReference type="Proteomes" id="UP001232117">
    <property type="component" value="Chromosome"/>
</dbReference>
<sequence>MKKIVLFITFISLAISSCTDDITGLNELKKEATSTKPEYLFTNAQKNLADQMVSTSVNYNVFRLFAQHWTETTYPDESQYNITTRSIPDNHFTVLYRDVLRDLKESKTILSAEVYVGTTAEKAAKELVRKNKLAVIDILTAYTYSILVDTFGNVPYTQALDLENHPQPVYDDAKTIYKDLISRLTSDVSNLSSSAESFGSADLVYGGDVVKWKKFANTLRLRLAVNIYDAEPTYGKAQVEAAVTAGVIMNASDNANFKYLSTQPNTNPLYVDLVASGRHDFVPANTLVNKMNTLADPRREKYFTLASNGTYKGGTYGTGNSYSSNSHVSATIEDPTLPGTLLDYTEVEFLLAEAVEKGATISGTAESHYNAGITASMQNWGVAAADITTYLARTDVAYTTATGTYKQKIGEQAWIALYNRGFEAWTSYRRLDFPVLAAPAGAYNGLTSVPVRYSYPAKEQTLNTANVTAAITAIGGNNLTTKLFWDKF</sequence>
<dbReference type="InterPro" id="IPR011990">
    <property type="entry name" value="TPR-like_helical_dom_sf"/>
</dbReference>
<protein>
    <submittedName>
        <fullName evidence="1">SusD/RagB family nutrient-binding outer membrane lipoprotein</fullName>
    </submittedName>
</protein>
<evidence type="ECO:0000313" key="1">
    <source>
        <dbReference type="EMBL" id="WGK95654.1"/>
    </source>
</evidence>
<reference evidence="1 2" key="1">
    <citation type="submission" date="2022-02" db="EMBL/GenBank/DDBJ databases">
        <authorList>
            <person name="Cha I.-T."/>
            <person name="Lee K.-E."/>
            <person name="Park S.-J."/>
        </authorList>
    </citation>
    <scope>NUCLEOTIDE SEQUENCE [LARGE SCALE GENOMIC DNA]</scope>
    <source>
        <strain evidence="1 2">K3R-10</strain>
    </source>
</reference>
<dbReference type="Gene3D" id="1.25.40.390">
    <property type="match status" value="1"/>
</dbReference>
<evidence type="ECO:0000313" key="2">
    <source>
        <dbReference type="Proteomes" id="UP001232117"/>
    </source>
</evidence>
<accession>A0ABY8N8U1</accession>
<dbReference type="RefSeq" id="WP_264533738.1">
    <property type="nucleotide sequence ID" value="NZ_CP092332.1"/>
</dbReference>
<keyword evidence="2" id="KW-1185">Reference proteome</keyword>
<dbReference type="SUPFAM" id="SSF48452">
    <property type="entry name" value="TPR-like"/>
    <property type="match status" value="1"/>
</dbReference>
<dbReference type="InterPro" id="IPR041662">
    <property type="entry name" value="SusD-like_2"/>
</dbReference>
<dbReference type="EMBL" id="CP092332">
    <property type="protein sequence ID" value="WGK95654.1"/>
    <property type="molecule type" value="Genomic_DNA"/>
</dbReference>
<reference evidence="1 2" key="2">
    <citation type="submission" date="2023-06" db="EMBL/GenBank/DDBJ databases">
        <title>Complete Genome Sequence of Flavobacterium keumense K3R-10.</title>
        <authorList>
            <person name="Jeong H."/>
            <person name="Jhang S.Y."/>
            <person name="Kim J.N."/>
        </authorList>
    </citation>
    <scope>NUCLEOTIDE SEQUENCE [LARGE SCALE GENOMIC DNA]</scope>
    <source>
        <strain evidence="1 2">K3R-10</strain>
    </source>
</reference>
<dbReference type="Pfam" id="PF12771">
    <property type="entry name" value="SusD-like_2"/>
    <property type="match status" value="1"/>
</dbReference>
<organism evidence="1 2">
    <name type="scientific">Flavobacterium keumense</name>
    <dbReference type="NCBI Taxonomy" id="1306518"/>
    <lineage>
        <taxon>Bacteria</taxon>
        <taxon>Pseudomonadati</taxon>
        <taxon>Bacteroidota</taxon>
        <taxon>Flavobacteriia</taxon>
        <taxon>Flavobacteriales</taxon>
        <taxon>Flavobacteriaceae</taxon>
        <taxon>Flavobacterium</taxon>
    </lineage>
</organism>
<keyword evidence="1" id="KW-0449">Lipoprotein</keyword>